<dbReference type="EMBL" id="SBIQ01000047">
    <property type="protein sequence ID" value="KAF7683837.1"/>
    <property type="molecule type" value="Genomic_DNA"/>
</dbReference>
<name>A0ABQ7I0A5_9MICR</name>
<proteinExistence type="predicted"/>
<accession>A0ABQ7I0A5</accession>
<comment type="caution">
    <text evidence="1">The sequence shown here is derived from an EMBL/GenBank/DDBJ whole genome shotgun (WGS) entry which is preliminary data.</text>
</comment>
<keyword evidence="2" id="KW-1185">Reference proteome</keyword>
<evidence type="ECO:0000313" key="2">
    <source>
        <dbReference type="Proteomes" id="UP001516464"/>
    </source>
</evidence>
<reference evidence="1 2" key="1">
    <citation type="submission" date="2019-01" db="EMBL/GenBank/DDBJ databases">
        <title>Genomes sequencing and comparative genomics of infectious freshwater microsporidia, Cucumispora dikerogammari and Thelohania contejeani.</title>
        <authorList>
            <person name="Cormier A."/>
            <person name="Giraud I."/>
            <person name="Wattier R."/>
            <person name="Teixeira M."/>
            <person name="Grandjean F."/>
            <person name="Rigaud T."/>
            <person name="Cordaux R."/>
        </authorList>
    </citation>
    <scope>NUCLEOTIDE SEQUENCE [LARGE SCALE GENOMIC DNA]</scope>
    <source>
        <strain evidence="1">T1</strain>
        <tissue evidence="1">Spores</tissue>
    </source>
</reference>
<gene>
    <name evidence="1" type="ORF">TCON_0962</name>
</gene>
<dbReference type="Proteomes" id="UP001516464">
    <property type="component" value="Unassembled WGS sequence"/>
</dbReference>
<protein>
    <submittedName>
        <fullName evidence="1">Uncharacterized protein</fullName>
    </submittedName>
</protein>
<evidence type="ECO:0000313" key="1">
    <source>
        <dbReference type="EMBL" id="KAF7683837.1"/>
    </source>
</evidence>
<sequence length="273" mass="32303">MNKCNCSENQTNLIKKIVLYNYSKNAKLFSNTHITNIDVPNVTKIKYYMFVISPIIQDITQYYYFIKEELNKMKIEINCTTIQKNNLMIDCLIDETNEFLKAKYQNIITEIKNDLNITNNVNLEYETIKSFILDILKYIINKNAIYQCNDIDNILHMIEENNSMFSGLFVEKVNNMIDSIKTLEGQEAYLNYIKRKITNKFKAFLMENISYSILNQKFVYYKNMEKINENYKTKIVDICIKVNILMENNKKLLISKISEILSKNNIVLKLINE</sequence>
<organism evidence="1 2">
    <name type="scientific">Astathelohania contejeani</name>
    <dbReference type="NCBI Taxonomy" id="164912"/>
    <lineage>
        <taxon>Eukaryota</taxon>
        <taxon>Fungi</taxon>
        <taxon>Fungi incertae sedis</taxon>
        <taxon>Microsporidia</taxon>
        <taxon>Astathelohaniidae</taxon>
        <taxon>Astathelohania</taxon>
    </lineage>
</organism>